<dbReference type="PRINTS" id="PR00701">
    <property type="entry name" value="60KDINNERMP"/>
</dbReference>
<evidence type="ECO:0000313" key="17">
    <source>
        <dbReference type="EMBL" id="SUZ79129.1"/>
    </source>
</evidence>
<evidence type="ECO:0000256" key="13">
    <source>
        <dbReference type="SAM" id="MobiDB-lite"/>
    </source>
</evidence>
<feature type="domain" description="Membrane insertase YidC/Oxa/ALB C-terminal" evidence="15">
    <location>
        <begin position="383"/>
        <end position="562"/>
    </location>
</feature>
<evidence type="ECO:0000259" key="16">
    <source>
        <dbReference type="Pfam" id="PF14849"/>
    </source>
</evidence>
<evidence type="ECO:0000256" key="8">
    <source>
        <dbReference type="ARBA" id="ARBA00022989"/>
    </source>
</evidence>
<evidence type="ECO:0000256" key="6">
    <source>
        <dbReference type="ARBA" id="ARBA00022692"/>
    </source>
</evidence>
<evidence type="ECO:0000256" key="12">
    <source>
        <dbReference type="ARBA" id="ARBA00033342"/>
    </source>
</evidence>
<dbReference type="GO" id="GO:0005886">
    <property type="term" value="C:plasma membrane"/>
    <property type="evidence" value="ECO:0007669"/>
    <property type="project" value="UniProtKB-SubCell"/>
</dbReference>
<proteinExistence type="inferred from homology"/>
<evidence type="ECO:0000256" key="11">
    <source>
        <dbReference type="ARBA" id="ARBA00033245"/>
    </source>
</evidence>
<evidence type="ECO:0000256" key="2">
    <source>
        <dbReference type="ARBA" id="ARBA00010527"/>
    </source>
</evidence>
<feature type="compositionally biased region" description="Low complexity" evidence="13">
    <location>
        <begin position="43"/>
        <end position="60"/>
    </location>
</feature>
<comment type="subcellular location">
    <subcellularLocation>
        <location evidence="1">Cell inner membrane</location>
        <topology evidence="1">Multi-pass membrane protein</topology>
    </subcellularLocation>
</comment>
<feature type="transmembrane region" description="Helical" evidence="14">
    <location>
        <begin position="446"/>
        <end position="473"/>
    </location>
</feature>
<dbReference type="HAMAP" id="MF_01810">
    <property type="entry name" value="YidC_type1"/>
    <property type="match status" value="1"/>
</dbReference>
<evidence type="ECO:0000256" key="9">
    <source>
        <dbReference type="ARBA" id="ARBA00023136"/>
    </source>
</evidence>
<organism evidence="17">
    <name type="scientific">marine metagenome</name>
    <dbReference type="NCBI Taxonomy" id="408172"/>
    <lineage>
        <taxon>unclassified sequences</taxon>
        <taxon>metagenomes</taxon>
        <taxon>ecological metagenomes</taxon>
    </lineage>
</organism>
<dbReference type="GO" id="GO:0015031">
    <property type="term" value="P:protein transport"/>
    <property type="evidence" value="ECO:0007669"/>
    <property type="project" value="UniProtKB-KW"/>
</dbReference>
<reference evidence="17" key="1">
    <citation type="submission" date="2018-05" db="EMBL/GenBank/DDBJ databases">
        <authorList>
            <person name="Lanie J.A."/>
            <person name="Ng W.-L."/>
            <person name="Kazmierczak K.M."/>
            <person name="Andrzejewski T.M."/>
            <person name="Davidsen T.M."/>
            <person name="Wayne K.J."/>
            <person name="Tettelin H."/>
            <person name="Glass J.I."/>
            <person name="Rusch D."/>
            <person name="Podicherti R."/>
            <person name="Tsui H.-C.T."/>
            <person name="Winkler M.E."/>
        </authorList>
    </citation>
    <scope>NUCLEOTIDE SEQUENCE</scope>
</reference>
<dbReference type="InterPro" id="IPR028053">
    <property type="entry name" value="Membr_insert_YidC_N"/>
</dbReference>
<dbReference type="PANTHER" id="PTHR12428">
    <property type="entry name" value="OXA1"/>
    <property type="match status" value="1"/>
</dbReference>
<keyword evidence="7" id="KW-0653">Protein transport</keyword>
<evidence type="ECO:0000259" key="15">
    <source>
        <dbReference type="Pfam" id="PF02096"/>
    </source>
</evidence>
<keyword evidence="8 14" id="KW-1133">Transmembrane helix</keyword>
<feature type="region of interest" description="Disordered" evidence="13">
    <location>
        <begin position="37"/>
        <end position="67"/>
    </location>
</feature>
<comment type="similarity">
    <text evidence="2">Belongs to the OXA1/ALB3/YidC family. Type 1 subfamily.</text>
</comment>
<evidence type="ECO:0000256" key="7">
    <source>
        <dbReference type="ARBA" id="ARBA00022927"/>
    </source>
</evidence>
<evidence type="ECO:0000256" key="1">
    <source>
        <dbReference type="ARBA" id="ARBA00004429"/>
    </source>
</evidence>
<keyword evidence="6 14" id="KW-0812">Transmembrane</keyword>
<keyword evidence="10" id="KW-0143">Chaperone</keyword>
<evidence type="ECO:0000256" key="3">
    <source>
        <dbReference type="ARBA" id="ARBA00015325"/>
    </source>
</evidence>
<evidence type="ECO:0000256" key="10">
    <source>
        <dbReference type="ARBA" id="ARBA00023186"/>
    </source>
</evidence>
<evidence type="ECO:0000256" key="5">
    <source>
        <dbReference type="ARBA" id="ARBA00022475"/>
    </source>
</evidence>
<feature type="domain" description="Membrane insertase YidC N-terminal" evidence="16">
    <location>
        <begin position="82"/>
        <end position="365"/>
    </location>
</feature>
<dbReference type="Pfam" id="PF14849">
    <property type="entry name" value="YidC_periplas"/>
    <property type="match status" value="1"/>
</dbReference>
<keyword evidence="5" id="KW-1003">Cell membrane</keyword>
<evidence type="ECO:0000256" key="4">
    <source>
        <dbReference type="ARBA" id="ARBA00022448"/>
    </source>
</evidence>
<dbReference type="NCBIfam" id="TIGR03593">
    <property type="entry name" value="yidC_nterm"/>
    <property type="match status" value="1"/>
</dbReference>
<dbReference type="PANTHER" id="PTHR12428:SF65">
    <property type="entry name" value="CYTOCHROME C OXIDASE ASSEMBLY PROTEIN COX18, MITOCHONDRIAL"/>
    <property type="match status" value="1"/>
</dbReference>
<dbReference type="Gene3D" id="2.70.98.90">
    <property type="match status" value="1"/>
</dbReference>
<dbReference type="InterPro" id="IPR001708">
    <property type="entry name" value="YidC/ALB3/OXA1/COX18"/>
</dbReference>
<dbReference type="Pfam" id="PF02096">
    <property type="entry name" value="60KD_IMP"/>
    <property type="match status" value="1"/>
</dbReference>
<dbReference type="AlphaFoldDB" id="A0A381QL15"/>
<dbReference type="CDD" id="cd20070">
    <property type="entry name" value="5TM_YidC_Alb3"/>
    <property type="match status" value="1"/>
</dbReference>
<dbReference type="InterPro" id="IPR028055">
    <property type="entry name" value="YidC/Oxa/ALB_C"/>
</dbReference>
<dbReference type="CDD" id="cd19961">
    <property type="entry name" value="EcYidC-like_peri"/>
    <property type="match status" value="1"/>
</dbReference>
<accession>A0A381QL15</accession>
<dbReference type="InterPro" id="IPR038221">
    <property type="entry name" value="YidC_periplasmic_sf"/>
</dbReference>
<feature type="transmembrane region" description="Helical" evidence="14">
    <location>
        <begin position="493"/>
        <end position="511"/>
    </location>
</feature>
<protein>
    <recommendedName>
        <fullName evidence="3">Membrane protein insertase YidC</fullName>
    </recommendedName>
    <alternativeName>
        <fullName evidence="12">Foldase YidC</fullName>
    </alternativeName>
    <alternativeName>
        <fullName evidence="11">Membrane integrase YidC</fullName>
    </alternativeName>
</protein>
<dbReference type="InterPro" id="IPR047196">
    <property type="entry name" value="YidC_ALB_C"/>
</dbReference>
<dbReference type="GO" id="GO:0032977">
    <property type="term" value="F:membrane insertase activity"/>
    <property type="evidence" value="ECO:0007669"/>
    <property type="project" value="InterPro"/>
</dbReference>
<name>A0A381QL15_9ZZZZ</name>
<feature type="transmembrane region" description="Helical" evidence="14">
    <location>
        <begin position="7"/>
        <end position="25"/>
    </location>
</feature>
<dbReference type="GO" id="GO:0051205">
    <property type="term" value="P:protein insertion into membrane"/>
    <property type="evidence" value="ECO:0007669"/>
    <property type="project" value="TreeGrafter"/>
</dbReference>
<keyword evidence="4" id="KW-0813">Transport</keyword>
<dbReference type="InterPro" id="IPR019998">
    <property type="entry name" value="Membr_insert_YidC"/>
</dbReference>
<dbReference type="NCBIfam" id="TIGR03592">
    <property type="entry name" value="yidC_oxa1_cterm"/>
    <property type="match status" value="1"/>
</dbReference>
<evidence type="ECO:0000256" key="14">
    <source>
        <dbReference type="SAM" id="Phobius"/>
    </source>
</evidence>
<feature type="transmembrane region" description="Helical" evidence="14">
    <location>
        <begin position="382"/>
        <end position="401"/>
    </location>
</feature>
<gene>
    <name evidence="17" type="ORF">METZ01_LOCUS31983</name>
</gene>
<keyword evidence="9 14" id="KW-0472">Membrane</keyword>
<dbReference type="EMBL" id="UINC01001374">
    <property type="protein sequence ID" value="SUZ79129.1"/>
    <property type="molecule type" value="Genomic_DNA"/>
</dbReference>
<sequence>MNFQARLVLTFLLMFLVVVITSWLFPPPIPDEAISADSATGAEVGTETEPSTVPVPTMPEIAPSPSEVPETVEAEALPEEKRVVVSSPLYRFEFSNFGARLHVAEMSQFEALNQGGLVDLIPDGAEGYLGQKLVVGSDTLDLSRVPFTVEPEDGLALEAGADAQILRFTYQHPTSAFRFETEYEFSPDEYTIRVRGRASGVDRPQLLTDLGDGLAFAEADSAMEAREVGYVHNHVQEGLQETVLRNAEPMIVEGPLLWGALRNKFFLLAILAGESNEAATEESYLGGLVVEVDTIASRSFWGRENSRVVGFHVTAAQVVGAEGDFAYRLFFGPQDFEMLSAIGWDMQNVNPYGWPFFQTILKPFVSLITKILIWVHSNLNLGYGWVLILFGVGMRIVLFPLNQKAMKSQLKNMAVQPLLKEIQEKYKDNPEKLQKEMKKLYTEHGFNPLGGCLPMLLPWPMLIAFFFVFQSTIELRGVPFLWLPDLSTKDPTYVLPFFLGASMFLMQYVSYKSMDTPNPQMKMMMYMMPPFMIFIFMNLASGLNLYYATANIATIPQQMYIARERKKMQGMKPLGRSPPSPSR</sequence>